<feature type="domain" description="Peptidase M60" evidence="1">
    <location>
        <begin position="394"/>
        <end position="747"/>
    </location>
</feature>
<comment type="caution">
    <text evidence="2">The sequence shown here is derived from an EMBL/GenBank/DDBJ whole genome shotgun (WGS) entry which is preliminary data.</text>
</comment>
<evidence type="ECO:0000313" key="3">
    <source>
        <dbReference type="Proteomes" id="UP001470230"/>
    </source>
</evidence>
<proteinExistence type="predicted"/>
<sequence length="780" mass="88088">MGCGSSSSKASIPVSPKHIAKPATVYSSDVTETSMFGFSPAEIEEIFYFLVSNCSTFHCPPGMVPIACLDENSIPIVISSLSFDGSTQTGIDMPILAAGVRKTGRVVCFGHVCMFNRNYFNSGDTAVLIHNTIIWLNDKKGLINPIQFISIPREYHSEIKGCFHPHGIQVQFTEFSTEIFQENKFVIIPSYFDINNSEKKRAIKDLIRNGGGIGCVYIPKEGTDFSGSIPINKFLIKFGLSFTYCSLSEDTSTPFAVNVHESFDATKKYIFYSLVDQFNRFINSGTCSSDSAYLDDLVTELRYNILVSGKDQIHLILLLIDLCWQYLKLTEYKLENGLICPDIYHVIIIILLLDLYQKQPIDCIIPSPEASTFPGLAYDVEPEDIKVSLQLQDESIISTGLWLQPGVVSCLHLHDTSCLANKSRCLFIQVGSHSLSLLAKQGPWKRWPNVVNSFKIEEKKDEKGEDNNNNANEVEIQFISRFGGIVYIAVSSFPDEFYNTDLNEKEAEKDETEKNEVPSSNPLFEGTFEKVVHYPIAVYNDKNVYLKTKDLNVPWGELVSKSIIFTLPSKYLKQIDDFDKLFGRIEEIIKILSDFMNYPIVRPYRIVFDIETVDDRPVAHYPIVMLEDDINDILFSTDKPTAGLFRCLMMLALVSVRDGCFDHLTEDALSAFVAAHVFKKLFPSFDPIEKPLFQMPVLFEELWLINLKVNNKVIPNIIAKSQNSDSPVYDVPEDRWIAFVRDLCFTIQLNFLPVLEKLRPIPLNLATTLNTLKVAPSLQG</sequence>
<dbReference type="Proteomes" id="UP001470230">
    <property type="component" value="Unassembled WGS sequence"/>
</dbReference>
<dbReference type="PANTHER" id="PTHR15730:SF5">
    <property type="entry name" value="SI:CH211-210B2.2-RELATED"/>
    <property type="match status" value="1"/>
</dbReference>
<dbReference type="InterPro" id="IPR035423">
    <property type="entry name" value="M60-like_N"/>
</dbReference>
<organism evidence="2 3">
    <name type="scientific">Tritrichomonas musculus</name>
    <dbReference type="NCBI Taxonomy" id="1915356"/>
    <lineage>
        <taxon>Eukaryota</taxon>
        <taxon>Metamonada</taxon>
        <taxon>Parabasalia</taxon>
        <taxon>Tritrichomonadida</taxon>
        <taxon>Tritrichomonadidae</taxon>
        <taxon>Tritrichomonas</taxon>
    </lineage>
</organism>
<dbReference type="PANTHER" id="PTHR15730">
    <property type="entry name" value="EXPERIMENTAL AUTOIMMUNE PROSTATITIS ANTIGEN 2-RELATED"/>
    <property type="match status" value="1"/>
</dbReference>
<dbReference type="InterPro" id="IPR031161">
    <property type="entry name" value="Peptidase_M60_dom"/>
</dbReference>
<accession>A0ABR2K9H0</accession>
<dbReference type="SMART" id="SM01276">
    <property type="entry name" value="M60-like"/>
    <property type="match status" value="1"/>
</dbReference>
<dbReference type="EMBL" id="JAPFFF010000006">
    <property type="protein sequence ID" value="KAK8887734.1"/>
    <property type="molecule type" value="Genomic_DNA"/>
</dbReference>
<keyword evidence="3" id="KW-1185">Reference proteome</keyword>
<gene>
    <name evidence="2" type="ORF">M9Y10_038788</name>
</gene>
<dbReference type="Pfam" id="PF17291">
    <property type="entry name" value="M60-like_N"/>
    <property type="match status" value="1"/>
</dbReference>
<evidence type="ECO:0000313" key="2">
    <source>
        <dbReference type="EMBL" id="KAK8887734.1"/>
    </source>
</evidence>
<dbReference type="InterPro" id="IPR051244">
    <property type="entry name" value="TCAF"/>
</dbReference>
<reference evidence="2 3" key="1">
    <citation type="submission" date="2024-04" db="EMBL/GenBank/DDBJ databases">
        <title>Tritrichomonas musculus Genome.</title>
        <authorList>
            <person name="Alves-Ferreira E."/>
            <person name="Grigg M."/>
            <person name="Lorenzi H."/>
            <person name="Galac M."/>
        </authorList>
    </citation>
    <scope>NUCLEOTIDE SEQUENCE [LARGE SCALE GENOMIC DNA]</scope>
    <source>
        <strain evidence="2 3">EAF2021</strain>
    </source>
</reference>
<protein>
    <recommendedName>
        <fullName evidence="1">Peptidase M60 domain-containing protein</fullName>
    </recommendedName>
</protein>
<name>A0ABR2K9H0_9EUKA</name>
<dbReference type="PROSITE" id="PS51723">
    <property type="entry name" value="PEPTIDASE_M60"/>
    <property type="match status" value="1"/>
</dbReference>
<evidence type="ECO:0000259" key="1">
    <source>
        <dbReference type="PROSITE" id="PS51723"/>
    </source>
</evidence>